<evidence type="ECO:0000256" key="2">
    <source>
        <dbReference type="SAM" id="SignalP"/>
    </source>
</evidence>
<dbReference type="AlphaFoldDB" id="A0A6N7L3D1"/>
<evidence type="ECO:0000256" key="1">
    <source>
        <dbReference type="SAM" id="MobiDB-lite"/>
    </source>
</evidence>
<feature type="region of interest" description="Disordered" evidence="1">
    <location>
        <begin position="23"/>
        <end position="43"/>
    </location>
</feature>
<comment type="caution">
    <text evidence="3">The sequence shown here is derived from an EMBL/GenBank/DDBJ whole genome shotgun (WGS) entry which is preliminary data.</text>
</comment>
<dbReference type="OrthoDB" id="4308398at2"/>
<keyword evidence="2" id="KW-0732">Signal</keyword>
<dbReference type="Proteomes" id="UP000450000">
    <property type="component" value="Unassembled WGS sequence"/>
</dbReference>
<reference evidence="3 4" key="1">
    <citation type="submission" date="2019-09" db="EMBL/GenBank/DDBJ databases">
        <title>Genome Sequences of Streptomyces kaniharaensis ATCC 21070.</title>
        <authorList>
            <person name="Zhu W."/>
            <person name="De Crecy-Lagard V."/>
            <person name="Richards N.G."/>
        </authorList>
    </citation>
    <scope>NUCLEOTIDE SEQUENCE [LARGE SCALE GENOMIC DNA]</scope>
    <source>
        <strain evidence="3 4">SF-557</strain>
    </source>
</reference>
<dbReference type="RefSeq" id="WP_153469877.1">
    <property type="nucleotide sequence ID" value="NZ_WBOF01000004.1"/>
</dbReference>
<organism evidence="3 4">
    <name type="scientific">Streptomyces kaniharaensis</name>
    <dbReference type="NCBI Taxonomy" id="212423"/>
    <lineage>
        <taxon>Bacteria</taxon>
        <taxon>Bacillati</taxon>
        <taxon>Actinomycetota</taxon>
        <taxon>Actinomycetes</taxon>
        <taxon>Kitasatosporales</taxon>
        <taxon>Streptomycetaceae</taxon>
        <taxon>Streptomyces</taxon>
    </lineage>
</organism>
<gene>
    <name evidence="3" type="ORF">F7Q99_35140</name>
</gene>
<evidence type="ECO:0008006" key="5">
    <source>
        <dbReference type="Google" id="ProtNLM"/>
    </source>
</evidence>
<feature type="chain" id="PRO_5038797866" description="DUF4232 domain-containing protein" evidence="2">
    <location>
        <begin position="25"/>
        <end position="325"/>
    </location>
</feature>
<feature type="compositionally biased region" description="Low complexity" evidence="1">
    <location>
        <begin position="184"/>
        <end position="209"/>
    </location>
</feature>
<keyword evidence="4" id="KW-1185">Reference proteome</keyword>
<feature type="signal peptide" evidence="2">
    <location>
        <begin position="1"/>
        <end position="24"/>
    </location>
</feature>
<evidence type="ECO:0000313" key="3">
    <source>
        <dbReference type="EMBL" id="MQS17277.1"/>
    </source>
</evidence>
<protein>
    <recommendedName>
        <fullName evidence="5">DUF4232 domain-containing protein</fullName>
    </recommendedName>
</protein>
<dbReference type="PROSITE" id="PS51257">
    <property type="entry name" value="PROKAR_LIPOPROTEIN"/>
    <property type="match status" value="1"/>
</dbReference>
<sequence length="325" mass="32247">MRSTRGWAAVVVMAVAALSAGCSGSTSGPPAPGPASASAGATPAGLPTGITELGPAVPVAAQGWTLAVAPFKEAGASSGEVPAGWAVLRTTATFTNTSDRITLLPDTALTVRYGPLGRQAVPVRDQTLPGLPAHDAATKVAPGASYTAEIGVAVPPQGLGQRVTVTAEATQEGMAEADDLFFEGTLPGSSTSSSGSPDPTGTTPASSGPLLPFGAWSPAGLRISPITLGPDKDGKRTATADLTVTNGDPRPQPGLGITLRVMPGAGLTDAATVTPSLDYPDAPIAPSRSATVTVRFTLPSSAVPGPVTVEALDHGDRITFSGTLS</sequence>
<feature type="region of interest" description="Disordered" evidence="1">
    <location>
        <begin position="182"/>
        <end position="213"/>
    </location>
</feature>
<name>A0A6N7L3D1_9ACTN</name>
<dbReference type="EMBL" id="WBOF01000004">
    <property type="protein sequence ID" value="MQS17277.1"/>
    <property type="molecule type" value="Genomic_DNA"/>
</dbReference>
<proteinExistence type="predicted"/>
<accession>A0A6N7L3D1</accession>
<evidence type="ECO:0000313" key="4">
    <source>
        <dbReference type="Proteomes" id="UP000450000"/>
    </source>
</evidence>